<keyword evidence="1" id="KW-0472">Membrane</keyword>
<feature type="transmembrane region" description="Helical" evidence="1">
    <location>
        <begin position="143"/>
        <end position="161"/>
    </location>
</feature>
<reference evidence="2 3" key="1">
    <citation type="submission" date="2021-06" db="EMBL/GenBank/DDBJ databases">
        <title>Caerostris darwini draft genome.</title>
        <authorList>
            <person name="Kono N."/>
            <person name="Arakawa K."/>
        </authorList>
    </citation>
    <scope>NUCLEOTIDE SEQUENCE [LARGE SCALE GENOMIC DNA]</scope>
</reference>
<protein>
    <submittedName>
        <fullName evidence="2">Uncharacterized protein</fullName>
    </submittedName>
</protein>
<dbReference type="AlphaFoldDB" id="A0AAV4X7S0"/>
<name>A0AAV4X7S0_9ARAC</name>
<feature type="transmembrane region" description="Helical" evidence="1">
    <location>
        <begin position="34"/>
        <end position="55"/>
    </location>
</feature>
<sequence length="162" mass="18473">MATLSAMPEKKIEVLNRFNKIEEYLRLLKDTLSVPLFVALLSAFFNLYTVLALSLRNEIPSFMILELSFNTLTGIVILTSLTFCCSKIPELMIKIKIAVALLIDKHEANDLIGSKEVRLLKRMEKKEIIYMSACDMIYFKKSFMLSACGTLFTYGLLIVNMK</sequence>
<evidence type="ECO:0000313" key="2">
    <source>
        <dbReference type="EMBL" id="GIY90215.1"/>
    </source>
</evidence>
<keyword evidence="3" id="KW-1185">Reference proteome</keyword>
<dbReference type="EMBL" id="BPLQ01015709">
    <property type="protein sequence ID" value="GIY90215.1"/>
    <property type="molecule type" value="Genomic_DNA"/>
</dbReference>
<comment type="caution">
    <text evidence="2">The sequence shown here is derived from an EMBL/GenBank/DDBJ whole genome shotgun (WGS) entry which is preliminary data.</text>
</comment>
<evidence type="ECO:0000256" key="1">
    <source>
        <dbReference type="SAM" id="Phobius"/>
    </source>
</evidence>
<dbReference type="Proteomes" id="UP001054837">
    <property type="component" value="Unassembled WGS sequence"/>
</dbReference>
<organism evidence="2 3">
    <name type="scientific">Caerostris darwini</name>
    <dbReference type="NCBI Taxonomy" id="1538125"/>
    <lineage>
        <taxon>Eukaryota</taxon>
        <taxon>Metazoa</taxon>
        <taxon>Ecdysozoa</taxon>
        <taxon>Arthropoda</taxon>
        <taxon>Chelicerata</taxon>
        <taxon>Arachnida</taxon>
        <taxon>Araneae</taxon>
        <taxon>Araneomorphae</taxon>
        <taxon>Entelegynae</taxon>
        <taxon>Araneoidea</taxon>
        <taxon>Araneidae</taxon>
        <taxon>Caerostris</taxon>
    </lineage>
</organism>
<feature type="transmembrane region" description="Helical" evidence="1">
    <location>
        <begin position="67"/>
        <end position="86"/>
    </location>
</feature>
<keyword evidence="1" id="KW-1133">Transmembrane helix</keyword>
<proteinExistence type="predicted"/>
<evidence type="ECO:0000313" key="3">
    <source>
        <dbReference type="Proteomes" id="UP001054837"/>
    </source>
</evidence>
<gene>
    <name evidence="2" type="primary">AVEN_56834_1</name>
    <name evidence="2" type="ORF">CDAR_581911</name>
</gene>
<keyword evidence="1" id="KW-0812">Transmembrane</keyword>
<accession>A0AAV4X7S0</accession>